<dbReference type="Gene3D" id="1.10.260.40">
    <property type="entry name" value="lambda repressor-like DNA-binding domains"/>
    <property type="match status" value="1"/>
</dbReference>
<evidence type="ECO:0000313" key="4">
    <source>
        <dbReference type="Proteomes" id="UP001556631"/>
    </source>
</evidence>
<dbReference type="PROSITE" id="PS50943">
    <property type="entry name" value="HTH_CROC1"/>
    <property type="match status" value="1"/>
</dbReference>
<dbReference type="InterPro" id="IPR010982">
    <property type="entry name" value="Lambda_DNA-bd_dom_sf"/>
</dbReference>
<keyword evidence="4" id="KW-1185">Reference proteome</keyword>
<dbReference type="SUPFAM" id="SSF47413">
    <property type="entry name" value="lambda repressor-like DNA-binding domains"/>
    <property type="match status" value="1"/>
</dbReference>
<comment type="caution">
    <text evidence="3">The sequence shown here is derived from an EMBL/GenBank/DDBJ whole genome shotgun (WGS) entry which is preliminary data.</text>
</comment>
<dbReference type="RefSeq" id="WP_367995064.1">
    <property type="nucleotide sequence ID" value="NZ_JBFPJR010000032.1"/>
</dbReference>
<accession>A0ABV3T4B8</accession>
<gene>
    <name evidence="3" type="ORF">AB3X52_15740</name>
</gene>
<feature type="compositionally biased region" description="Pro residues" evidence="1">
    <location>
        <begin position="177"/>
        <end position="190"/>
    </location>
</feature>
<dbReference type="Pfam" id="PF01381">
    <property type="entry name" value="HTH_3"/>
    <property type="match status" value="1"/>
</dbReference>
<dbReference type="EMBL" id="JBFPJR010000032">
    <property type="protein sequence ID" value="MEX0429078.1"/>
    <property type="molecule type" value="Genomic_DNA"/>
</dbReference>
<evidence type="ECO:0000259" key="2">
    <source>
        <dbReference type="PROSITE" id="PS50943"/>
    </source>
</evidence>
<organism evidence="3 4">
    <name type="scientific">Nocardioides eburneus</name>
    <dbReference type="NCBI Taxonomy" id="3231482"/>
    <lineage>
        <taxon>Bacteria</taxon>
        <taxon>Bacillati</taxon>
        <taxon>Actinomycetota</taxon>
        <taxon>Actinomycetes</taxon>
        <taxon>Propionibacteriales</taxon>
        <taxon>Nocardioidaceae</taxon>
        <taxon>Nocardioides</taxon>
    </lineage>
</organism>
<proteinExistence type="predicted"/>
<evidence type="ECO:0000256" key="1">
    <source>
        <dbReference type="SAM" id="MobiDB-lite"/>
    </source>
</evidence>
<feature type="domain" description="HTH cro/C1-type" evidence="2">
    <location>
        <begin position="1"/>
        <end position="41"/>
    </location>
</feature>
<evidence type="ECO:0000313" key="3">
    <source>
        <dbReference type="EMBL" id="MEX0429078.1"/>
    </source>
</evidence>
<feature type="compositionally biased region" description="Basic and acidic residues" evidence="1">
    <location>
        <begin position="195"/>
        <end position="204"/>
    </location>
</feature>
<dbReference type="Proteomes" id="UP001556631">
    <property type="component" value="Unassembled WGS sequence"/>
</dbReference>
<reference evidence="3 4" key="1">
    <citation type="submission" date="2024-07" db="EMBL/GenBank/DDBJ databases">
        <authorList>
            <person name="Lee S."/>
            <person name="Kang M."/>
        </authorList>
    </citation>
    <scope>NUCLEOTIDE SEQUENCE [LARGE SCALE GENOMIC DNA]</scope>
    <source>
        <strain evidence="3 4">DS6</strain>
    </source>
</reference>
<dbReference type="InterPro" id="IPR001387">
    <property type="entry name" value="Cro/C1-type_HTH"/>
</dbReference>
<feature type="region of interest" description="Disordered" evidence="1">
    <location>
        <begin position="169"/>
        <end position="204"/>
    </location>
</feature>
<sequence length="204" mass="22363">MAARAGTSQATLSAYERGLKSPSLKVASRILAATGHELTLRTYVDWTEHRAPGIDDFSVPDRLWAVAPPMCFATITMMPDLIRGSGRDEWNLLDRAARIGAYEQLIRCGLPHQMIRWIDGGLLVDVWDELDLPDPVRTAWGPAIRAATEAPRDDALRFMGGTSWVAASARIGSTSRLPPPPTASSPTPPHPPRRSRFDPRPPPP</sequence>
<protein>
    <submittedName>
        <fullName evidence="3">Helix-turn-helix domain-containing protein</fullName>
    </submittedName>
</protein>
<name>A0ABV3T4B8_9ACTN</name>
<dbReference type="CDD" id="cd00093">
    <property type="entry name" value="HTH_XRE"/>
    <property type="match status" value="1"/>
</dbReference>